<dbReference type="SUPFAM" id="SSF53850">
    <property type="entry name" value="Periplasmic binding protein-like II"/>
    <property type="match status" value="1"/>
</dbReference>
<name>A0ABD5Z6U0_9EURY</name>
<dbReference type="InterPro" id="IPR006311">
    <property type="entry name" value="TAT_signal"/>
</dbReference>
<comment type="caution">
    <text evidence="2">The sequence shown here is derived from an EMBL/GenBank/DDBJ whole genome shotgun (WGS) entry which is preliminary data.</text>
</comment>
<protein>
    <submittedName>
        <fullName evidence="2">TAXI family TRAP transporter solute-binding subunit</fullName>
    </submittedName>
</protein>
<dbReference type="Proteomes" id="UP001596447">
    <property type="component" value="Unassembled WGS sequence"/>
</dbReference>
<dbReference type="PROSITE" id="PS51257">
    <property type="entry name" value="PROKAR_LIPOPROTEIN"/>
    <property type="match status" value="1"/>
</dbReference>
<reference evidence="2 3" key="1">
    <citation type="journal article" date="2019" name="Int. J. Syst. Evol. Microbiol.">
        <title>The Global Catalogue of Microorganisms (GCM) 10K type strain sequencing project: providing services to taxonomists for standard genome sequencing and annotation.</title>
        <authorList>
            <consortium name="The Broad Institute Genomics Platform"/>
            <consortium name="The Broad Institute Genome Sequencing Center for Infectious Disease"/>
            <person name="Wu L."/>
            <person name="Ma J."/>
        </authorList>
    </citation>
    <scope>NUCLEOTIDE SEQUENCE [LARGE SCALE GENOMIC DNA]</scope>
    <source>
        <strain evidence="2 3">XZGYJ-43</strain>
    </source>
</reference>
<organism evidence="2 3">
    <name type="scientific">Halospeciosus flavus</name>
    <dbReference type="NCBI Taxonomy" id="3032283"/>
    <lineage>
        <taxon>Archaea</taxon>
        <taxon>Methanobacteriati</taxon>
        <taxon>Methanobacteriota</taxon>
        <taxon>Stenosarchaea group</taxon>
        <taxon>Halobacteria</taxon>
        <taxon>Halobacteriales</taxon>
        <taxon>Halobacteriaceae</taxon>
        <taxon>Halospeciosus</taxon>
    </lineage>
</organism>
<dbReference type="Gene3D" id="3.40.190.10">
    <property type="entry name" value="Periplasmic binding protein-like II"/>
    <property type="match status" value="2"/>
</dbReference>
<keyword evidence="3" id="KW-1185">Reference proteome</keyword>
<dbReference type="RefSeq" id="WP_279527656.1">
    <property type="nucleotide sequence ID" value="NZ_CP122312.1"/>
</dbReference>
<evidence type="ECO:0000313" key="2">
    <source>
        <dbReference type="EMBL" id="MFC7200893.1"/>
    </source>
</evidence>
<feature type="compositionally biased region" description="Gly residues" evidence="1">
    <location>
        <begin position="33"/>
        <end position="46"/>
    </location>
</feature>
<gene>
    <name evidence="2" type="ORF">ACFQJ9_16010</name>
</gene>
<evidence type="ECO:0000256" key="1">
    <source>
        <dbReference type="SAM" id="MobiDB-lite"/>
    </source>
</evidence>
<accession>A0ABD5Z6U0</accession>
<dbReference type="PANTHER" id="PTHR42941">
    <property type="entry name" value="SLL1037 PROTEIN"/>
    <property type="match status" value="1"/>
</dbReference>
<dbReference type="PANTHER" id="PTHR42941:SF1">
    <property type="entry name" value="SLL1037 PROTEIN"/>
    <property type="match status" value="1"/>
</dbReference>
<feature type="region of interest" description="Disordered" evidence="1">
    <location>
        <begin position="33"/>
        <end position="52"/>
    </location>
</feature>
<dbReference type="Pfam" id="PF16868">
    <property type="entry name" value="NMT1_3"/>
    <property type="match status" value="1"/>
</dbReference>
<dbReference type="InterPro" id="IPR011852">
    <property type="entry name" value="TRAP_TAXI"/>
</dbReference>
<dbReference type="PROSITE" id="PS51318">
    <property type="entry name" value="TAT"/>
    <property type="match status" value="1"/>
</dbReference>
<dbReference type="AlphaFoldDB" id="A0ABD5Z6U0"/>
<dbReference type="EMBL" id="JBHTAR010000011">
    <property type="protein sequence ID" value="MFC7200893.1"/>
    <property type="molecule type" value="Genomic_DNA"/>
</dbReference>
<proteinExistence type="predicted"/>
<evidence type="ECO:0000313" key="3">
    <source>
        <dbReference type="Proteomes" id="UP001596447"/>
    </source>
</evidence>
<sequence>MRVNGNHSGVDRRTFLKSTAGVAGVGAFAGCTGGSGGSSSSGGSGEKPGADGEMVMTTSTETTAAYAMSQAIANAVNQNTDKIRVGARPSEGTNANIGRLARQESDIAYIQNWTANKIAEGKGSFADLSYTPYQVFHLYDLAWFLASGNDGWTSVTDISKDSRVSPTPRGSGTAEMLEHSLDYAVGDYERISIKYGSQASAMSSGRLDVGAATYVNLSVEPGWLQQMKGTVDLRVLGWPDDAVAKLEEDPAIILSDIDMSQFDGYGYTPETLTTPTLAYNFVVRDDFSYDTLYTFLETLWAQREGLQEDNALLGKLADGEFWTTNAYEGLPFHPAAADFYKEKGVWSDDLERGKE</sequence>